<evidence type="ECO:0000313" key="8">
    <source>
        <dbReference type="Proteomes" id="UP000464524"/>
    </source>
</evidence>
<dbReference type="Gene3D" id="2.170.130.10">
    <property type="entry name" value="TonB-dependent receptor, plug domain"/>
    <property type="match status" value="1"/>
</dbReference>
<proteinExistence type="inferred from homology"/>
<dbReference type="InterPro" id="IPR012910">
    <property type="entry name" value="Plug_dom"/>
</dbReference>
<evidence type="ECO:0000256" key="3">
    <source>
        <dbReference type="ARBA" id="ARBA00023237"/>
    </source>
</evidence>
<dbReference type="GO" id="GO:0009279">
    <property type="term" value="C:cell outer membrane"/>
    <property type="evidence" value="ECO:0007669"/>
    <property type="project" value="UniProtKB-SubCell"/>
</dbReference>
<dbReference type="OrthoDB" id="8727862at2"/>
<comment type="similarity">
    <text evidence="4">Belongs to the TonB-dependent receptor family.</text>
</comment>
<dbReference type="PANTHER" id="PTHR40980">
    <property type="entry name" value="PLUG DOMAIN-CONTAINING PROTEIN"/>
    <property type="match status" value="1"/>
</dbReference>
<dbReference type="Pfam" id="PF07715">
    <property type="entry name" value="Plug"/>
    <property type="match status" value="1"/>
</dbReference>
<name>A0A857JPP8_9ALTE</name>
<evidence type="ECO:0000259" key="6">
    <source>
        <dbReference type="Pfam" id="PF07715"/>
    </source>
</evidence>
<dbReference type="NCBIfam" id="TIGR01782">
    <property type="entry name" value="TonB-Xanth-Caul"/>
    <property type="match status" value="1"/>
</dbReference>
<dbReference type="InterPro" id="IPR010104">
    <property type="entry name" value="TonB_rcpt_bac"/>
</dbReference>
<sequence>MQRFKMKLNQVSAIFNKTREKNSNSAIFGATLAAILCTPTVAAQAQPEDASANNDLEVIQVQGIAGSLAESARQKRFDSRIVDAIVAEDIGKLPDNNIAEALQRITGVSISTDFGVGESVTIRGISQNRVELNGRSTSGSGRGGISLDDFPSSFLKTVEVIKSPTPEMIEGALGGTINMTTVRPLELEEPLVAVTLDGEYADKTENWAPMFNAAAGTNWDLGDAGTFGASFVVAYQDRELRRDEFINLVTPTALDLDGDGNIDQANTPSGNYLVRSQNTVEQKTEQRERTAYGLSLQWAPKDTDGFIYLDVNATELDGGQEAYSVLNDSKDYGDLVLDNAYGDSNGQLHNFGSGSVFVQPKTWSDFTTNESISNALGGEFQLTDQIKVSGEISYAKSEAKRRNSEFNLRPISREQYEEDGTITEHLFTITMTQDGDEIPGLAFSDQDALLDPDNLAIRQFTHQRYTEDNEETAIRFDVEYVEPFAGLEFIRSIKAGVRTTDSEYELDRYDLRNNGDELKNLQTSVSYDGVVTPTWIGDFNDAFGGFKAINHDNSFDQAGITGSNALTNYYVYDGSLLAYDIDGTYERVKQMLDGSNLELTGTLDDNMVRNTGSYAKIEEETQAIYTQFNLDFDRLTAIIGARYVTTDLTSSTFNDEAKHDYSDFLPSLNATYNLTDTTILRFAAAKVMRRAEFGELSPALNVDNSLVTGTQGSYQLDPYRVTQYDLSAEHYFGQGGLMSAAVFYKDVESFTVSSSSCQASADTVEGQNVTEYVNVCLLDTAGVSQANVNYASSDQDLAYVEAQRDAGLTGIVIDTDVNGGSGKIVGIELAYQQQFSFLPGPWSGLGISTNYTYADSEQPDGNPLLDISNNTVNAQVYWEYEGWQVRLAYNWRDKYLDTQDEKRVRPVGALATGIYNRTDPSADFFDPTLGNNYRDARGQFDFSASYDVNENLTLVANAVNLTGEPIRQITELDSNWLYSEADRRMTVGVRAKF</sequence>
<reference evidence="7 8" key="1">
    <citation type="submission" date="2019-12" db="EMBL/GenBank/DDBJ databases">
        <title>Genome sequencing and assembly of endphytes of Porphyra tenera.</title>
        <authorList>
            <person name="Park J.M."/>
            <person name="Shin R."/>
            <person name="Jo S.H."/>
        </authorList>
    </citation>
    <scope>NUCLEOTIDE SEQUENCE [LARGE SCALE GENOMIC DNA]</scope>
    <source>
        <strain evidence="7 8">GPM4</strain>
    </source>
</reference>
<dbReference type="AlphaFoldDB" id="A0A857JPP8"/>
<accession>A0A857JPP8</accession>
<dbReference type="KEGG" id="pmes:FX988_03279"/>
<gene>
    <name evidence="7" type="ORF">FX988_03279</name>
</gene>
<evidence type="ECO:0000259" key="5">
    <source>
        <dbReference type="Pfam" id="PF00593"/>
    </source>
</evidence>
<dbReference type="EMBL" id="CP047656">
    <property type="protein sequence ID" value="QHJ13021.1"/>
    <property type="molecule type" value="Genomic_DNA"/>
</dbReference>
<evidence type="ECO:0000256" key="2">
    <source>
        <dbReference type="ARBA" id="ARBA00023136"/>
    </source>
</evidence>
<evidence type="ECO:0008006" key="9">
    <source>
        <dbReference type="Google" id="ProtNLM"/>
    </source>
</evidence>
<dbReference type="Gene3D" id="2.40.170.20">
    <property type="entry name" value="TonB-dependent receptor, beta-barrel domain"/>
    <property type="match status" value="1"/>
</dbReference>
<keyword evidence="8" id="KW-1185">Reference proteome</keyword>
<keyword evidence="3" id="KW-0998">Cell outer membrane</keyword>
<keyword evidence="4" id="KW-0798">TonB box</keyword>
<evidence type="ECO:0000313" key="7">
    <source>
        <dbReference type="EMBL" id="QHJ13021.1"/>
    </source>
</evidence>
<dbReference type="PANTHER" id="PTHR40980:SF3">
    <property type="entry name" value="TONB-DEPENDENT RECEPTOR-LIKE BETA-BARREL DOMAIN-CONTAINING PROTEIN"/>
    <property type="match status" value="1"/>
</dbReference>
<dbReference type="Pfam" id="PF00593">
    <property type="entry name" value="TonB_dep_Rec_b-barrel"/>
    <property type="match status" value="1"/>
</dbReference>
<dbReference type="InterPro" id="IPR000531">
    <property type="entry name" value="Beta-barrel_TonB"/>
</dbReference>
<dbReference type="InterPro" id="IPR037066">
    <property type="entry name" value="Plug_dom_sf"/>
</dbReference>
<dbReference type="SUPFAM" id="SSF56935">
    <property type="entry name" value="Porins"/>
    <property type="match status" value="1"/>
</dbReference>
<comment type="subcellular location">
    <subcellularLocation>
        <location evidence="1 4">Cell outer membrane</location>
    </subcellularLocation>
</comment>
<evidence type="ECO:0000256" key="1">
    <source>
        <dbReference type="ARBA" id="ARBA00004442"/>
    </source>
</evidence>
<organism evidence="7 8">
    <name type="scientific">Paraglaciecola mesophila</name>
    <dbReference type="NCBI Taxonomy" id="197222"/>
    <lineage>
        <taxon>Bacteria</taxon>
        <taxon>Pseudomonadati</taxon>
        <taxon>Pseudomonadota</taxon>
        <taxon>Gammaproteobacteria</taxon>
        <taxon>Alteromonadales</taxon>
        <taxon>Alteromonadaceae</taxon>
        <taxon>Paraglaciecola</taxon>
    </lineage>
</organism>
<feature type="domain" description="TonB-dependent receptor plug" evidence="6">
    <location>
        <begin position="81"/>
        <end position="176"/>
    </location>
</feature>
<dbReference type="Proteomes" id="UP000464524">
    <property type="component" value="Chromosome"/>
</dbReference>
<dbReference type="RefSeq" id="WP_160181157.1">
    <property type="nucleotide sequence ID" value="NZ_CP047656.1"/>
</dbReference>
<protein>
    <recommendedName>
        <fullName evidence="9">TonB-dependent receptor</fullName>
    </recommendedName>
</protein>
<dbReference type="InterPro" id="IPR036942">
    <property type="entry name" value="Beta-barrel_TonB_sf"/>
</dbReference>
<feature type="domain" description="TonB-dependent receptor-like beta-barrel" evidence="5">
    <location>
        <begin position="499"/>
        <end position="961"/>
    </location>
</feature>
<evidence type="ECO:0000256" key="4">
    <source>
        <dbReference type="RuleBase" id="RU003357"/>
    </source>
</evidence>
<keyword evidence="2 4" id="KW-0472">Membrane</keyword>